<keyword evidence="6" id="KW-1278">Translocase</keyword>
<evidence type="ECO:0000256" key="4">
    <source>
        <dbReference type="ARBA" id="ARBA00022741"/>
    </source>
</evidence>
<dbReference type="InterPro" id="IPR008143">
    <property type="entry name" value="Ala_DH/PNT_CS2"/>
</dbReference>
<feature type="domain" description="Alanine dehydrogenase/pyridine nucleotide transhydrogenase N-terminal" evidence="10">
    <location>
        <begin position="6"/>
        <end position="139"/>
    </location>
</feature>
<keyword evidence="4" id="KW-0547">Nucleotide-binding</keyword>
<dbReference type="SMART" id="SM01003">
    <property type="entry name" value="AlaDh_PNT_N"/>
    <property type="match status" value="1"/>
</dbReference>
<evidence type="ECO:0000256" key="2">
    <source>
        <dbReference type="ARBA" id="ARBA00005689"/>
    </source>
</evidence>
<comment type="catalytic activity">
    <reaction evidence="8">
        <text>NAD(+) + NADPH + H(+)(in) = NADH + NADP(+) + H(+)(out)</text>
        <dbReference type="Rhea" id="RHEA:47992"/>
        <dbReference type="ChEBI" id="CHEBI:15378"/>
        <dbReference type="ChEBI" id="CHEBI:57540"/>
        <dbReference type="ChEBI" id="CHEBI:57783"/>
        <dbReference type="ChEBI" id="CHEBI:57945"/>
        <dbReference type="ChEBI" id="CHEBI:58349"/>
        <dbReference type="EC" id="7.1.1.1"/>
    </reaction>
</comment>
<dbReference type="InterPro" id="IPR007886">
    <property type="entry name" value="AlaDH/PNT_N"/>
</dbReference>
<dbReference type="PANTHER" id="PTHR10160">
    <property type="entry name" value="NAD(P) TRANSHYDROGENASE"/>
    <property type="match status" value="1"/>
</dbReference>
<dbReference type="Gene3D" id="3.40.50.720">
    <property type="entry name" value="NAD(P)-binding Rossmann-like Domain"/>
    <property type="match status" value="2"/>
</dbReference>
<comment type="function">
    <text evidence="1">The transhydrogenation between NADH and NADP is coupled to respiration and ATP hydrolysis and functions as a proton pump across the membrane.</text>
</comment>
<dbReference type="Pfam" id="PF05222">
    <property type="entry name" value="AlaDh_PNT_N"/>
    <property type="match status" value="1"/>
</dbReference>
<dbReference type="Proteomes" id="UP000717981">
    <property type="component" value="Unassembled WGS sequence"/>
</dbReference>
<dbReference type="AlphaFoldDB" id="A0A921TFC8"/>
<dbReference type="InterPro" id="IPR007698">
    <property type="entry name" value="AlaDH/PNT_NAD(H)-bd"/>
</dbReference>
<sequence>MAVEVLVLKESAAGERRVAATPETVRKLLAAGARVRFEPGAGLGAGIPDQAYRDAGAEPAGADARSGADVVLCVQAPPAEVLAAFKPGAVLVGILQPEAEPARAEALRGRGLRVFPLERLPRTTRAQAMDVLSSQAGMAGYKAMLIAAQLAPRFFPMLTTAAGTIRPSRVLVVGAGVAGLQAIATARRLGAQVEGFDVRPETREQVESLGGRFLDLGVSAVGEGGYARPLTDEERALQQQRLAEHLKGIDVVVCTAAVPGRPAPKIISRGMVEGMKTGAVIVDLAAETGGNCELTVPGQTIGHGGVTIAGPLNLPSLGAVHASEMYARNVCNFVALFLKDGTLSFDWNDELLARTCWPAPPAQETPAAAPAAGTSG</sequence>
<evidence type="ECO:0000259" key="10">
    <source>
        <dbReference type="SMART" id="SM01003"/>
    </source>
</evidence>
<dbReference type="GO" id="GO:0006740">
    <property type="term" value="P:NADPH regeneration"/>
    <property type="evidence" value="ECO:0007669"/>
    <property type="project" value="TreeGrafter"/>
</dbReference>
<evidence type="ECO:0000256" key="6">
    <source>
        <dbReference type="ARBA" id="ARBA00022967"/>
    </source>
</evidence>
<evidence type="ECO:0000313" key="12">
    <source>
        <dbReference type="Proteomes" id="UP000717981"/>
    </source>
</evidence>
<dbReference type="GO" id="GO:0005886">
    <property type="term" value="C:plasma membrane"/>
    <property type="evidence" value="ECO:0007669"/>
    <property type="project" value="TreeGrafter"/>
</dbReference>
<keyword evidence="5" id="KW-0521">NADP</keyword>
<dbReference type="InterPro" id="IPR036291">
    <property type="entry name" value="NAD(P)-bd_dom_sf"/>
</dbReference>
<keyword evidence="12" id="KW-1185">Reference proteome</keyword>
<dbReference type="EMBL" id="PDWK01000062">
    <property type="protein sequence ID" value="KAF1687824.1"/>
    <property type="molecule type" value="Genomic_DNA"/>
</dbReference>
<dbReference type="EC" id="7.1.1.1" evidence="3"/>
<protein>
    <recommendedName>
        <fullName evidence="3">proton-translocating NAD(P)(+) transhydrogenase</fullName>
        <ecNumber evidence="3">7.1.1.1</ecNumber>
    </recommendedName>
</protein>
<comment type="caution">
    <text evidence="11">The sequence shown here is derived from an EMBL/GenBank/DDBJ whole genome shotgun (WGS) entry which is preliminary data.</text>
</comment>
<dbReference type="SUPFAM" id="SSF51735">
    <property type="entry name" value="NAD(P)-binding Rossmann-fold domains"/>
    <property type="match status" value="1"/>
</dbReference>
<dbReference type="GO" id="GO:0050661">
    <property type="term" value="F:NADP binding"/>
    <property type="evidence" value="ECO:0007669"/>
    <property type="project" value="TreeGrafter"/>
</dbReference>
<comment type="similarity">
    <text evidence="2">Belongs to the AlaDH/PNT family.</text>
</comment>
<name>A0A921TFC8_9GAMM</name>
<gene>
    <name evidence="11" type="ORF">CR938_11305</name>
</gene>
<dbReference type="SUPFAM" id="SSF52283">
    <property type="entry name" value="Formate/glycerate dehydrogenase catalytic domain-like"/>
    <property type="match status" value="1"/>
</dbReference>
<evidence type="ECO:0000259" key="9">
    <source>
        <dbReference type="SMART" id="SM01002"/>
    </source>
</evidence>
<evidence type="ECO:0000256" key="5">
    <source>
        <dbReference type="ARBA" id="ARBA00022857"/>
    </source>
</evidence>
<dbReference type="RefSeq" id="WP_162125114.1">
    <property type="nucleotide sequence ID" value="NZ_PDWK01000062.1"/>
</dbReference>
<accession>A0A921TFC8</accession>
<dbReference type="SMART" id="SM01002">
    <property type="entry name" value="AlaDh_PNT_C"/>
    <property type="match status" value="1"/>
</dbReference>
<evidence type="ECO:0000256" key="8">
    <source>
        <dbReference type="ARBA" id="ARBA00048202"/>
    </source>
</evidence>
<dbReference type="CDD" id="cd05304">
    <property type="entry name" value="Rubrum_tdh"/>
    <property type="match status" value="1"/>
</dbReference>
<dbReference type="PANTHER" id="PTHR10160:SF19">
    <property type="entry name" value="PROTON-TRANSLOCATING NAD(P)(+) TRANSHYDROGENASE"/>
    <property type="match status" value="1"/>
</dbReference>
<proteinExistence type="inferred from homology"/>
<dbReference type="GO" id="GO:0008750">
    <property type="term" value="F:proton-translocating NAD(P)+ transhydrogenase activity"/>
    <property type="evidence" value="ECO:0007669"/>
    <property type="project" value="UniProtKB-EC"/>
</dbReference>
<dbReference type="PROSITE" id="PS00837">
    <property type="entry name" value="ALADH_PNT_2"/>
    <property type="match status" value="1"/>
</dbReference>
<feature type="domain" description="Alanine dehydrogenase/pyridine nucleotide transhydrogenase NAD(H)-binding" evidence="9">
    <location>
        <begin position="148"/>
        <end position="310"/>
    </location>
</feature>
<dbReference type="GO" id="GO:0016491">
    <property type="term" value="F:oxidoreductase activity"/>
    <property type="evidence" value="ECO:0007669"/>
    <property type="project" value="InterPro"/>
</dbReference>
<keyword evidence="7" id="KW-0520">NAD</keyword>
<reference evidence="11" key="1">
    <citation type="submission" date="2017-10" db="EMBL/GenBank/DDBJ databases">
        <title>Whole genome sequencing of members of genus Pseudoxanthomonas.</title>
        <authorList>
            <person name="Kumar S."/>
            <person name="Bansal K."/>
            <person name="Kaur A."/>
            <person name="Patil P."/>
            <person name="Sharma S."/>
            <person name="Patil P.B."/>
        </authorList>
    </citation>
    <scope>NUCLEOTIDE SEQUENCE</scope>
    <source>
        <strain evidence="11">DSM 22914</strain>
    </source>
</reference>
<dbReference type="Pfam" id="PF01262">
    <property type="entry name" value="AlaDh_PNT_C"/>
    <property type="match status" value="1"/>
</dbReference>
<evidence type="ECO:0000313" key="11">
    <source>
        <dbReference type="EMBL" id="KAF1687824.1"/>
    </source>
</evidence>
<evidence type="ECO:0000256" key="7">
    <source>
        <dbReference type="ARBA" id="ARBA00023027"/>
    </source>
</evidence>
<organism evidence="11 12">
    <name type="scientific">Pseudoxanthomonas taiwanensis</name>
    <dbReference type="NCBI Taxonomy" id="176598"/>
    <lineage>
        <taxon>Bacteria</taxon>
        <taxon>Pseudomonadati</taxon>
        <taxon>Pseudomonadota</taxon>
        <taxon>Gammaproteobacteria</taxon>
        <taxon>Lysobacterales</taxon>
        <taxon>Lysobacteraceae</taxon>
        <taxon>Pseudoxanthomonas</taxon>
    </lineage>
</organism>
<evidence type="ECO:0000256" key="3">
    <source>
        <dbReference type="ARBA" id="ARBA00012943"/>
    </source>
</evidence>
<dbReference type="OrthoDB" id="9804592at2"/>
<evidence type="ECO:0000256" key="1">
    <source>
        <dbReference type="ARBA" id="ARBA00003943"/>
    </source>
</evidence>